<feature type="compositionally biased region" description="Basic and acidic residues" evidence="1">
    <location>
        <begin position="75"/>
        <end position="88"/>
    </location>
</feature>
<dbReference type="Proteomes" id="UP000823388">
    <property type="component" value="Chromosome 8K"/>
</dbReference>
<keyword evidence="3" id="KW-1185">Reference proteome</keyword>
<reference evidence="2" key="1">
    <citation type="submission" date="2020-05" db="EMBL/GenBank/DDBJ databases">
        <title>WGS assembly of Panicum virgatum.</title>
        <authorList>
            <person name="Lovell J.T."/>
            <person name="Jenkins J."/>
            <person name="Shu S."/>
            <person name="Juenger T.E."/>
            <person name="Schmutz J."/>
        </authorList>
    </citation>
    <scope>NUCLEOTIDE SEQUENCE</scope>
    <source>
        <strain evidence="2">AP13</strain>
    </source>
</reference>
<dbReference type="AlphaFoldDB" id="A0A8T0PVN1"/>
<gene>
    <name evidence="2" type="ORF">PVAP13_8KG127202</name>
</gene>
<proteinExistence type="predicted"/>
<name>A0A8T0PVN1_PANVG</name>
<dbReference type="EMBL" id="CM029051">
    <property type="protein sequence ID" value="KAG2562054.1"/>
    <property type="molecule type" value="Genomic_DNA"/>
</dbReference>
<feature type="region of interest" description="Disordered" evidence="1">
    <location>
        <begin position="48"/>
        <end position="88"/>
    </location>
</feature>
<evidence type="ECO:0000313" key="3">
    <source>
        <dbReference type="Proteomes" id="UP000823388"/>
    </source>
</evidence>
<sequence>MIKIHLNRSLTSKIYYRIPRIYQKYLNYRCLTMYGSQNLLFQPQAVTSSNAGDSCAQDGDANALSGTEPVPAAAGEEREEREEWGMEADRQRTAASWVYLGCY</sequence>
<comment type="caution">
    <text evidence="2">The sequence shown here is derived from an EMBL/GenBank/DDBJ whole genome shotgun (WGS) entry which is preliminary data.</text>
</comment>
<evidence type="ECO:0000313" key="2">
    <source>
        <dbReference type="EMBL" id="KAG2562054.1"/>
    </source>
</evidence>
<protein>
    <submittedName>
        <fullName evidence="2">Uncharacterized protein</fullName>
    </submittedName>
</protein>
<organism evidence="2 3">
    <name type="scientific">Panicum virgatum</name>
    <name type="common">Blackwell switchgrass</name>
    <dbReference type="NCBI Taxonomy" id="38727"/>
    <lineage>
        <taxon>Eukaryota</taxon>
        <taxon>Viridiplantae</taxon>
        <taxon>Streptophyta</taxon>
        <taxon>Embryophyta</taxon>
        <taxon>Tracheophyta</taxon>
        <taxon>Spermatophyta</taxon>
        <taxon>Magnoliopsida</taxon>
        <taxon>Liliopsida</taxon>
        <taxon>Poales</taxon>
        <taxon>Poaceae</taxon>
        <taxon>PACMAD clade</taxon>
        <taxon>Panicoideae</taxon>
        <taxon>Panicodae</taxon>
        <taxon>Paniceae</taxon>
        <taxon>Panicinae</taxon>
        <taxon>Panicum</taxon>
        <taxon>Panicum sect. Hiantes</taxon>
    </lineage>
</organism>
<accession>A0A8T0PVN1</accession>
<evidence type="ECO:0000256" key="1">
    <source>
        <dbReference type="SAM" id="MobiDB-lite"/>
    </source>
</evidence>